<proteinExistence type="predicted"/>
<protein>
    <submittedName>
        <fullName evidence="1">DUF1365 domain-containing protein</fullName>
    </submittedName>
</protein>
<dbReference type="InterPro" id="IPR010775">
    <property type="entry name" value="DUF1365"/>
</dbReference>
<sequence>MGVMTAVAAPALASAVYEGVVRHRRHAPRAHAFRYRMAQMWLDLDEVDEVFAQRWLWSSTRANVACFRRADYLGPTEVPLADAVRARVKAATGRAPEGPIRLLTHLRYYGHVFNPVSFYYCYAADGISLDTIVAEITNTPWGQRHAYVLPADAADRRGRALEWSFDKTFHVSPFMAMDRVYRWRFTPPAADLLVHMDVLDRGTREFDATLALRRRPLGGASLARVLWRYPAMTAQVVGAIHWQALRLWLKRTPVHDHPRLAPSPRPGAPA</sequence>
<dbReference type="AlphaFoldDB" id="A0A7Z0QN91"/>
<name>A0A7Z0QN91_9GAMM</name>
<dbReference type="EMBL" id="JACCJZ010000008">
    <property type="protein sequence ID" value="NYZ61719.1"/>
    <property type="molecule type" value="Genomic_DNA"/>
</dbReference>
<keyword evidence="2" id="KW-1185">Reference proteome</keyword>
<dbReference type="PANTHER" id="PTHR33973:SF4">
    <property type="entry name" value="OS07G0153300 PROTEIN"/>
    <property type="match status" value="1"/>
</dbReference>
<accession>A0A7Z0QN91</accession>
<dbReference type="Pfam" id="PF07103">
    <property type="entry name" value="DUF1365"/>
    <property type="match status" value="1"/>
</dbReference>
<organism evidence="1 2">
    <name type="scientific">Luteimonas deserti</name>
    <dbReference type="NCBI Taxonomy" id="2752306"/>
    <lineage>
        <taxon>Bacteria</taxon>
        <taxon>Pseudomonadati</taxon>
        <taxon>Pseudomonadota</taxon>
        <taxon>Gammaproteobacteria</taxon>
        <taxon>Lysobacterales</taxon>
        <taxon>Lysobacteraceae</taxon>
        <taxon>Luteimonas</taxon>
    </lineage>
</organism>
<gene>
    <name evidence="1" type="ORF">H0E82_02930</name>
</gene>
<evidence type="ECO:0000313" key="2">
    <source>
        <dbReference type="Proteomes" id="UP000589896"/>
    </source>
</evidence>
<dbReference type="PANTHER" id="PTHR33973">
    <property type="entry name" value="OS07G0153300 PROTEIN"/>
    <property type="match status" value="1"/>
</dbReference>
<evidence type="ECO:0000313" key="1">
    <source>
        <dbReference type="EMBL" id="NYZ61719.1"/>
    </source>
</evidence>
<dbReference type="RefSeq" id="WP_180543569.1">
    <property type="nucleotide sequence ID" value="NZ_JACCJZ010000008.1"/>
</dbReference>
<dbReference type="Proteomes" id="UP000589896">
    <property type="component" value="Unassembled WGS sequence"/>
</dbReference>
<reference evidence="1 2" key="1">
    <citation type="submission" date="2020-07" db="EMBL/GenBank/DDBJ databases">
        <title>isolation of Luteimonas sp. SJ-16.</title>
        <authorList>
            <person name="Huang X.-X."/>
            <person name="Xu L."/>
            <person name="Sun J.-Q."/>
        </authorList>
    </citation>
    <scope>NUCLEOTIDE SEQUENCE [LARGE SCALE GENOMIC DNA]</scope>
    <source>
        <strain evidence="1 2">SJ-16</strain>
    </source>
</reference>
<comment type="caution">
    <text evidence="1">The sequence shown here is derived from an EMBL/GenBank/DDBJ whole genome shotgun (WGS) entry which is preliminary data.</text>
</comment>